<dbReference type="PANTHER" id="PTHR46475:SF1">
    <property type="entry name" value="REGULATORY PROTEIN NPR2"/>
    <property type="match status" value="1"/>
</dbReference>
<dbReference type="FunFam" id="1.25.40.20:FF:000239">
    <property type="entry name" value="BTB/POZ domain and ankyrin repeat-containing protein NPR1"/>
    <property type="match status" value="1"/>
</dbReference>
<dbReference type="GO" id="GO:2000022">
    <property type="term" value="P:regulation of jasmonic acid mediated signaling pathway"/>
    <property type="evidence" value="ECO:0007669"/>
    <property type="project" value="InterPro"/>
</dbReference>
<comment type="caution">
    <text evidence="14">Lacks conserved residue(s) required for the propagation of feature annotation.</text>
</comment>
<accession>A0AAV7G3P2</accession>
<dbReference type="PROSITE" id="PS50097">
    <property type="entry name" value="BTB"/>
    <property type="match status" value="1"/>
</dbReference>
<keyword evidence="18" id="KW-1185">Reference proteome</keyword>
<dbReference type="Pfam" id="PF12313">
    <property type="entry name" value="NPR1_like_C"/>
    <property type="match status" value="2"/>
</dbReference>
<dbReference type="Gene3D" id="3.30.710.10">
    <property type="entry name" value="Potassium Channel Kv1.1, Chain A"/>
    <property type="match status" value="1"/>
</dbReference>
<dbReference type="SMART" id="SM00225">
    <property type="entry name" value="BTB"/>
    <property type="match status" value="1"/>
</dbReference>
<keyword evidence="6 14" id="KW-0863">Zinc-finger</keyword>
<dbReference type="GO" id="GO:0042742">
    <property type="term" value="P:defense response to bacterium"/>
    <property type="evidence" value="ECO:0007669"/>
    <property type="project" value="UniProtKB-ARBA"/>
</dbReference>
<dbReference type="SUPFAM" id="SSF48403">
    <property type="entry name" value="Ankyrin repeat"/>
    <property type="match status" value="1"/>
</dbReference>
<evidence type="ECO:0000259" key="16">
    <source>
        <dbReference type="PROSITE" id="PS52046"/>
    </source>
</evidence>
<organism evidence="17 18">
    <name type="scientific">Dendrobium chrysotoxum</name>
    <name type="common">Orchid</name>
    <dbReference type="NCBI Taxonomy" id="161865"/>
    <lineage>
        <taxon>Eukaryota</taxon>
        <taxon>Viridiplantae</taxon>
        <taxon>Streptophyta</taxon>
        <taxon>Embryophyta</taxon>
        <taxon>Tracheophyta</taxon>
        <taxon>Spermatophyta</taxon>
        <taxon>Magnoliopsida</taxon>
        <taxon>Liliopsida</taxon>
        <taxon>Asparagales</taxon>
        <taxon>Orchidaceae</taxon>
        <taxon>Epidendroideae</taxon>
        <taxon>Malaxideae</taxon>
        <taxon>Dendrobiinae</taxon>
        <taxon>Dendrobium</taxon>
    </lineage>
</organism>
<dbReference type="GO" id="GO:0050832">
    <property type="term" value="P:defense response to fungus"/>
    <property type="evidence" value="ECO:0007669"/>
    <property type="project" value="TreeGrafter"/>
</dbReference>
<dbReference type="PANTHER" id="PTHR46475">
    <property type="entry name" value="REGULATORY PROTEIN NPR3"/>
    <property type="match status" value="1"/>
</dbReference>
<evidence type="ECO:0000313" key="17">
    <source>
        <dbReference type="EMBL" id="KAH0450244.1"/>
    </source>
</evidence>
<evidence type="ECO:0000256" key="7">
    <source>
        <dbReference type="ARBA" id="ARBA00022786"/>
    </source>
</evidence>
<dbReference type="Pfam" id="PF00651">
    <property type="entry name" value="BTB"/>
    <property type="match status" value="1"/>
</dbReference>
<dbReference type="GO" id="GO:0016604">
    <property type="term" value="C:nuclear body"/>
    <property type="evidence" value="ECO:0007669"/>
    <property type="project" value="UniProtKB-SubCell"/>
</dbReference>
<dbReference type="CDD" id="cd18310">
    <property type="entry name" value="BTB_POZ_NPR_plant"/>
    <property type="match status" value="1"/>
</dbReference>
<dbReference type="GO" id="GO:0005737">
    <property type="term" value="C:cytoplasm"/>
    <property type="evidence" value="ECO:0007669"/>
    <property type="project" value="UniProtKB-SubCell"/>
</dbReference>
<feature type="domain" description="BTB" evidence="15">
    <location>
        <begin position="55"/>
        <end position="130"/>
    </location>
</feature>
<keyword evidence="8" id="KW-0611">Plant defense</keyword>
<evidence type="ECO:0000256" key="10">
    <source>
        <dbReference type="ARBA" id="ARBA00023043"/>
    </source>
</evidence>
<sequence length="614" mass="68893">MISTAQLTSFSDSDNGSSIQFPDAIESHSPEIESLRRLSDHLLSLLQSPDFDFFSDARIAVGAKELAVHRCLLSARSSFFRDVFAGKEKAPGLPVRVEMKELVGDKFDVGFEALVLVIDYLYSGRVGQLPKDVCMCADDECAHVGCRPAVGFMLEVLFASFTFKISELVSLFQRHLLDIIDKIAIDEIPLILCVAKFCNIACERLLIKCVEIVVKSDIDIVTLEKVLPLDIVKQVMETRLNLGLRGGEGPGSPDKHVRRIYRALDSDDIELVKMLLTEGPTSLDDAYALHYAVAHCDTKITMELLDYGHADVNHVNPRGYSVLHVAAMRKEPKIIVSLLTKGARPSDLTLDGRKAVQISKRITKHVDYYRTTAEGRASLEEGRLCIGILEHAEKRNPLVGEVFSLAMAGNDQHGILLYLENRGNECSFFLILFLVWFVSCIYNFDYQPEHCFFVQHKHLLFWLNHNTVALARMLFPMEAKVAMEIAHVDGTLEFTLGTTANPRSTVDLNKEPFKIKEEHLARIKALSTTVKLGKRFFPRCSEYLDKIMDDDHFDFSSVGHNASVEQMKRYLELQDDINRAFTADKEKLDKSALSSPSSSSTSAGIVRKKIRVCI</sequence>
<evidence type="ECO:0000256" key="3">
    <source>
        <dbReference type="ARBA" id="ARBA00022490"/>
    </source>
</evidence>
<evidence type="ECO:0000259" key="15">
    <source>
        <dbReference type="PROSITE" id="PS50097"/>
    </source>
</evidence>
<comment type="caution">
    <text evidence="17">The sequence shown here is derived from an EMBL/GenBank/DDBJ whole genome shotgun (WGS) entry which is preliminary data.</text>
</comment>
<keyword evidence="10" id="KW-0040">ANK repeat</keyword>
<name>A0AAV7G3P2_DENCH</name>
<evidence type="ECO:0008006" key="19">
    <source>
        <dbReference type="Google" id="ProtNLM"/>
    </source>
</evidence>
<dbReference type="InterPro" id="IPR057250">
    <property type="entry name" value="Znf_C2HC_NPR-type"/>
</dbReference>
<dbReference type="GO" id="GO:0009862">
    <property type="term" value="P:systemic acquired resistance, salicylic acid mediated signaling pathway"/>
    <property type="evidence" value="ECO:0007669"/>
    <property type="project" value="InterPro"/>
</dbReference>
<keyword evidence="9" id="KW-0862">Zinc</keyword>
<dbReference type="InterPro" id="IPR024228">
    <property type="entry name" value="NPR_central_dom"/>
</dbReference>
<dbReference type="Gene3D" id="1.25.40.20">
    <property type="entry name" value="Ankyrin repeat-containing domain"/>
    <property type="match status" value="1"/>
</dbReference>
<comment type="subcellular location">
    <subcellularLocation>
        <location evidence="1">Cytoplasm</location>
    </subcellularLocation>
    <subcellularLocation>
        <location evidence="12">Nucleus</location>
        <location evidence="12">Nuclear body</location>
    </subcellularLocation>
</comment>
<evidence type="ECO:0000256" key="12">
    <source>
        <dbReference type="ARBA" id="ARBA00034306"/>
    </source>
</evidence>
<evidence type="ECO:0000256" key="11">
    <source>
        <dbReference type="ARBA" id="ARBA00023242"/>
    </source>
</evidence>
<reference evidence="17 18" key="1">
    <citation type="journal article" date="2021" name="Hortic Res">
        <title>Chromosome-scale assembly of the Dendrobium chrysotoxum genome enhances the understanding of orchid evolution.</title>
        <authorList>
            <person name="Zhang Y."/>
            <person name="Zhang G.Q."/>
            <person name="Zhang D."/>
            <person name="Liu X.D."/>
            <person name="Xu X.Y."/>
            <person name="Sun W.H."/>
            <person name="Yu X."/>
            <person name="Zhu X."/>
            <person name="Wang Z.W."/>
            <person name="Zhao X."/>
            <person name="Zhong W.Y."/>
            <person name="Chen H."/>
            <person name="Yin W.L."/>
            <person name="Huang T."/>
            <person name="Niu S.C."/>
            <person name="Liu Z.J."/>
        </authorList>
    </citation>
    <scope>NUCLEOTIDE SEQUENCE [LARGE SCALE GENOMIC DNA]</scope>
    <source>
        <strain evidence="17">Lindl</strain>
    </source>
</reference>
<dbReference type="Proteomes" id="UP000775213">
    <property type="component" value="Unassembled WGS sequence"/>
</dbReference>
<dbReference type="AlphaFoldDB" id="A0AAV7G3P2"/>
<dbReference type="InterPro" id="IPR002110">
    <property type="entry name" value="Ankyrin_rpt"/>
</dbReference>
<dbReference type="InterPro" id="IPR011333">
    <property type="entry name" value="SKP1/BTB/POZ_sf"/>
</dbReference>
<evidence type="ECO:0000256" key="9">
    <source>
        <dbReference type="ARBA" id="ARBA00022833"/>
    </source>
</evidence>
<evidence type="ECO:0000256" key="8">
    <source>
        <dbReference type="ARBA" id="ARBA00022821"/>
    </source>
</evidence>
<dbReference type="InterPro" id="IPR000210">
    <property type="entry name" value="BTB/POZ_dom"/>
</dbReference>
<evidence type="ECO:0000256" key="2">
    <source>
        <dbReference type="ARBA" id="ARBA00004906"/>
    </source>
</evidence>
<dbReference type="InterPro" id="IPR036770">
    <property type="entry name" value="Ankyrin_rpt-contain_sf"/>
</dbReference>
<dbReference type="GO" id="GO:2000031">
    <property type="term" value="P:regulation of salicylic acid mediated signaling pathway"/>
    <property type="evidence" value="ECO:0007669"/>
    <property type="project" value="InterPro"/>
</dbReference>
<gene>
    <name evidence="17" type="ORF">IEQ34_020936</name>
</gene>
<dbReference type="SUPFAM" id="SSF54695">
    <property type="entry name" value="POZ domain"/>
    <property type="match status" value="1"/>
</dbReference>
<dbReference type="SMART" id="SM00248">
    <property type="entry name" value="ANK"/>
    <property type="match status" value="2"/>
</dbReference>
<keyword evidence="5" id="KW-0677">Repeat</keyword>
<evidence type="ECO:0000256" key="6">
    <source>
        <dbReference type="ARBA" id="ARBA00022771"/>
    </source>
</evidence>
<evidence type="ECO:0000256" key="5">
    <source>
        <dbReference type="ARBA" id="ARBA00022737"/>
    </source>
</evidence>
<dbReference type="InterPro" id="IPR021094">
    <property type="entry name" value="NPR1/NIM1-like_C"/>
</dbReference>
<dbReference type="Pfam" id="PF12796">
    <property type="entry name" value="Ank_2"/>
    <property type="match status" value="1"/>
</dbReference>
<proteinExistence type="inferred from homology"/>
<dbReference type="Pfam" id="PF11900">
    <property type="entry name" value="DUF3420"/>
    <property type="match status" value="1"/>
</dbReference>
<evidence type="ECO:0000256" key="13">
    <source>
        <dbReference type="ARBA" id="ARBA00044947"/>
    </source>
</evidence>
<protein>
    <recommendedName>
        <fullName evidence="19">Regulatory protein NPR1</fullName>
    </recommendedName>
</protein>
<dbReference type="InterPro" id="IPR044292">
    <property type="entry name" value="NPR"/>
</dbReference>
<evidence type="ECO:0000256" key="1">
    <source>
        <dbReference type="ARBA" id="ARBA00004496"/>
    </source>
</evidence>
<keyword evidence="3" id="KW-0963">Cytoplasm</keyword>
<keyword evidence="11" id="KW-0539">Nucleus</keyword>
<evidence type="ECO:0000313" key="18">
    <source>
        <dbReference type="Proteomes" id="UP000775213"/>
    </source>
</evidence>
<dbReference type="PROSITE" id="PS52046">
    <property type="entry name" value="ZF_C2HC_NPR"/>
    <property type="match status" value="1"/>
</dbReference>
<keyword evidence="4" id="KW-0479">Metal-binding</keyword>
<comment type="pathway">
    <text evidence="2">Protein modification; protein ubiquitination.</text>
</comment>
<comment type="similarity">
    <text evidence="13">Belongs to the plant 'ANKYRIN-BTB/POZ' family. 'NPR1-like' subfamily.</text>
</comment>
<evidence type="ECO:0000256" key="4">
    <source>
        <dbReference type="ARBA" id="ARBA00022723"/>
    </source>
</evidence>
<dbReference type="GO" id="GO:0008270">
    <property type="term" value="F:zinc ion binding"/>
    <property type="evidence" value="ECO:0007669"/>
    <property type="project" value="UniProtKB-KW"/>
</dbReference>
<evidence type="ECO:0000256" key="14">
    <source>
        <dbReference type="PROSITE-ProRule" id="PRU01391"/>
    </source>
</evidence>
<keyword evidence="7" id="KW-0833">Ubl conjugation pathway</keyword>
<feature type="domain" description="C2HC NPR-type" evidence="16">
    <location>
        <begin position="133"/>
        <end position="147"/>
    </location>
</feature>
<dbReference type="EMBL" id="JAGFBR010000018">
    <property type="protein sequence ID" value="KAH0450244.1"/>
    <property type="molecule type" value="Genomic_DNA"/>
</dbReference>